<evidence type="ECO:0000256" key="1">
    <source>
        <dbReference type="ARBA" id="ARBA00023015"/>
    </source>
</evidence>
<keyword evidence="7" id="KW-1185">Reference proteome</keyword>
<feature type="region of interest" description="Disordered" evidence="4">
    <location>
        <begin position="1"/>
        <end position="22"/>
    </location>
</feature>
<dbReference type="InterPro" id="IPR020449">
    <property type="entry name" value="Tscrpt_reg_AraC-type_HTH"/>
</dbReference>
<dbReference type="EMBL" id="JAAFYZ010000298">
    <property type="protein sequence ID" value="MBS2553909.1"/>
    <property type="molecule type" value="Genomic_DNA"/>
</dbReference>
<protein>
    <submittedName>
        <fullName evidence="6">AraC family transcriptional regulator</fullName>
    </submittedName>
</protein>
<evidence type="ECO:0000313" key="6">
    <source>
        <dbReference type="EMBL" id="MBS2553909.1"/>
    </source>
</evidence>
<sequence length="328" mass="35140">MSAENLLDRSEESAAEPDSPAAADDPLCGALALADAHAALSGAFVAGGDWAIRLRSPERLKVNCVVRGNPVIVREDSGEQVVLTPGDVIVSDGGLPYIMCSDPSVPPQPSSPLPIDPTTGFRRIGSGEEVMCVAGHVDLSRDRGGLLRGALPDLIHVRSTSPEAATLRRLIEQLLDEMTGHRPGAAAAMDHIAQLVFLHVLRISLVTENLPAGWLRGLADDRIAPALRLMHADPARPWRLEDLAQAAALSRTAFAVRFRETVGVPPLAYLLTWRMSLAARELRHGDVPVALLAREVGYGSESAFSNAFKRAMGTSPRNYRHALTNSRG</sequence>
<comment type="caution">
    <text evidence="6">The sequence shown here is derived from an EMBL/GenBank/DDBJ whole genome shotgun (WGS) entry which is preliminary data.</text>
</comment>
<dbReference type="PRINTS" id="PR00032">
    <property type="entry name" value="HTHARAC"/>
</dbReference>
<dbReference type="SMART" id="SM00342">
    <property type="entry name" value="HTH_ARAC"/>
    <property type="match status" value="1"/>
</dbReference>
<evidence type="ECO:0000259" key="5">
    <source>
        <dbReference type="PROSITE" id="PS01124"/>
    </source>
</evidence>
<keyword evidence="1" id="KW-0805">Transcription regulation</keyword>
<dbReference type="InterPro" id="IPR032783">
    <property type="entry name" value="AraC_lig"/>
</dbReference>
<dbReference type="InterPro" id="IPR009057">
    <property type="entry name" value="Homeodomain-like_sf"/>
</dbReference>
<reference evidence="6 7" key="1">
    <citation type="submission" date="2020-02" db="EMBL/GenBank/DDBJ databases">
        <title>Acidophilic actinobacteria isolated from forest soil.</title>
        <authorList>
            <person name="Golinska P."/>
        </authorList>
    </citation>
    <scope>NUCLEOTIDE SEQUENCE [LARGE SCALE GENOMIC DNA]</scope>
    <source>
        <strain evidence="6 7">NL8</strain>
    </source>
</reference>
<gene>
    <name evidence="6" type="ORF">KGQ19_44360</name>
</gene>
<keyword evidence="2" id="KW-0238">DNA-binding</keyword>
<evidence type="ECO:0000256" key="3">
    <source>
        <dbReference type="ARBA" id="ARBA00023163"/>
    </source>
</evidence>
<evidence type="ECO:0000256" key="2">
    <source>
        <dbReference type="ARBA" id="ARBA00023125"/>
    </source>
</evidence>
<proteinExistence type="predicted"/>
<dbReference type="Proteomes" id="UP000730482">
    <property type="component" value="Unassembled WGS sequence"/>
</dbReference>
<organism evidence="6 7">
    <name type="scientific">Catenulispora pinistramenti</name>
    <dbReference type="NCBI Taxonomy" id="2705254"/>
    <lineage>
        <taxon>Bacteria</taxon>
        <taxon>Bacillati</taxon>
        <taxon>Actinomycetota</taxon>
        <taxon>Actinomycetes</taxon>
        <taxon>Catenulisporales</taxon>
        <taxon>Catenulisporaceae</taxon>
        <taxon>Catenulispora</taxon>
    </lineage>
</organism>
<dbReference type="Pfam" id="PF12852">
    <property type="entry name" value="Cupin_6"/>
    <property type="match status" value="1"/>
</dbReference>
<dbReference type="Pfam" id="PF12833">
    <property type="entry name" value="HTH_18"/>
    <property type="match status" value="1"/>
</dbReference>
<name>A0ABS5L6T3_9ACTN</name>
<keyword evidence="3" id="KW-0804">Transcription</keyword>
<dbReference type="InterPro" id="IPR018060">
    <property type="entry name" value="HTH_AraC"/>
</dbReference>
<dbReference type="Gene3D" id="1.10.10.60">
    <property type="entry name" value="Homeodomain-like"/>
    <property type="match status" value="2"/>
</dbReference>
<feature type="domain" description="HTH araC/xylS-type" evidence="5">
    <location>
        <begin position="224"/>
        <end position="322"/>
    </location>
</feature>
<dbReference type="SUPFAM" id="SSF46689">
    <property type="entry name" value="Homeodomain-like"/>
    <property type="match status" value="2"/>
</dbReference>
<accession>A0ABS5L6T3</accession>
<evidence type="ECO:0000256" key="4">
    <source>
        <dbReference type="SAM" id="MobiDB-lite"/>
    </source>
</evidence>
<dbReference type="PANTHER" id="PTHR46796">
    <property type="entry name" value="HTH-TYPE TRANSCRIPTIONAL ACTIVATOR RHAS-RELATED"/>
    <property type="match status" value="1"/>
</dbReference>
<evidence type="ECO:0000313" key="7">
    <source>
        <dbReference type="Proteomes" id="UP000730482"/>
    </source>
</evidence>
<dbReference type="InterPro" id="IPR050204">
    <property type="entry name" value="AraC_XylS_family_regulators"/>
</dbReference>
<dbReference type="PANTHER" id="PTHR46796:SF7">
    <property type="entry name" value="ARAC FAMILY TRANSCRIPTIONAL REGULATOR"/>
    <property type="match status" value="1"/>
</dbReference>
<feature type="compositionally biased region" description="Basic and acidic residues" evidence="4">
    <location>
        <begin position="1"/>
        <end position="12"/>
    </location>
</feature>
<dbReference type="PROSITE" id="PS01124">
    <property type="entry name" value="HTH_ARAC_FAMILY_2"/>
    <property type="match status" value="1"/>
</dbReference>